<evidence type="ECO:0000313" key="14">
    <source>
        <dbReference type="EMBL" id="QSI75544.1"/>
    </source>
</evidence>
<keyword evidence="7 13" id="KW-0812">Transmembrane</keyword>
<evidence type="ECO:0000256" key="7">
    <source>
        <dbReference type="ARBA" id="ARBA00022692"/>
    </source>
</evidence>
<name>A0ABX7M4A4_9RHOO</name>
<evidence type="ECO:0000256" key="5">
    <source>
        <dbReference type="ARBA" id="ARBA00022475"/>
    </source>
</evidence>
<keyword evidence="10" id="KW-0921">Nickel transport</keyword>
<keyword evidence="11 13" id="KW-0472">Membrane</keyword>
<evidence type="ECO:0000256" key="13">
    <source>
        <dbReference type="RuleBase" id="RU362101"/>
    </source>
</evidence>
<keyword evidence="4 13" id="KW-0813">Transport</keyword>
<dbReference type="PANTHER" id="PTHR40659">
    <property type="entry name" value="NICKEL/COBALT EFFLUX SYSTEM RCNA"/>
    <property type="match status" value="1"/>
</dbReference>
<keyword evidence="3" id="KW-0171">Cobalt transport</keyword>
<reference evidence="14 15" key="1">
    <citation type="submission" date="2021-02" db="EMBL/GenBank/DDBJ databases">
        <title>Niveibacterium changnyeongensis HC41.</title>
        <authorList>
            <person name="Kang M."/>
        </authorList>
    </citation>
    <scope>NUCLEOTIDE SEQUENCE [LARGE SCALE GENOMIC DNA]</scope>
    <source>
        <strain evidence="14 15">HC41</strain>
    </source>
</reference>
<keyword evidence="15" id="KW-1185">Reference proteome</keyword>
<dbReference type="PANTHER" id="PTHR40659:SF1">
    <property type="entry name" value="NICKEL_COBALT EFFLUX SYSTEM RCNA"/>
    <property type="match status" value="1"/>
</dbReference>
<feature type="transmembrane region" description="Helical" evidence="13">
    <location>
        <begin position="51"/>
        <end position="79"/>
    </location>
</feature>
<feature type="transmembrane region" description="Helical" evidence="13">
    <location>
        <begin position="267"/>
        <end position="288"/>
    </location>
</feature>
<dbReference type="Proteomes" id="UP000663570">
    <property type="component" value="Chromosome"/>
</dbReference>
<dbReference type="InterPro" id="IPR011541">
    <property type="entry name" value="Ni/Co_transpt_high_affinity"/>
</dbReference>
<evidence type="ECO:0000256" key="12">
    <source>
        <dbReference type="ARBA" id="ARBA00023285"/>
    </source>
</evidence>
<evidence type="ECO:0000313" key="15">
    <source>
        <dbReference type="Proteomes" id="UP000663570"/>
    </source>
</evidence>
<evidence type="ECO:0000256" key="1">
    <source>
        <dbReference type="ARBA" id="ARBA00002510"/>
    </source>
</evidence>
<evidence type="ECO:0000256" key="6">
    <source>
        <dbReference type="ARBA" id="ARBA00022596"/>
    </source>
</evidence>
<protein>
    <recommendedName>
        <fullName evidence="13">Nickel/cobalt efflux system</fullName>
    </recommendedName>
</protein>
<dbReference type="InterPro" id="IPR051224">
    <property type="entry name" value="NiCoT_RcnA"/>
</dbReference>
<evidence type="ECO:0000256" key="2">
    <source>
        <dbReference type="ARBA" id="ARBA00004651"/>
    </source>
</evidence>
<sequence>MTDFSTLLQQGAANAWLFIPSAILLGALHGLEPGHSKTMMAAFIIAVRGTLTQAVLLGLAATLSHTAVVWAIALGGLYFGQQWSAETSEPYLQVASAALIIAVAVWMLWRTWRHRPGSDHGHEHDHHHDAEKRIDTGHGVVRLEVFEEGVPPVFRMYAEGGRSWAADEVVVETERADGSRQRFAFVQREGFVESDQAIPEPHEFVARLSLGHAGHQHVFDVEFVEHDHHHHAVADYEGLDLAAPGYQDPHELAHANDIRRRFANREVTTAQIIVFGLTGGLIPCPASITVLLLCLQLKEIALGATLVLCFSVGLALTMVTSGVLAALSVKHVATRWSGFGEFARKAPYISGALILLVGLYLGVHGVTGLMH</sequence>
<feature type="transmembrane region" description="Helical" evidence="13">
    <location>
        <begin position="348"/>
        <end position="370"/>
    </location>
</feature>
<dbReference type="RefSeq" id="WP_206253189.1">
    <property type="nucleotide sequence ID" value="NZ_CP071060.1"/>
</dbReference>
<evidence type="ECO:0000256" key="8">
    <source>
        <dbReference type="ARBA" id="ARBA00022989"/>
    </source>
</evidence>
<feature type="transmembrane region" description="Helical" evidence="13">
    <location>
        <begin position="12"/>
        <end position="31"/>
    </location>
</feature>
<gene>
    <name evidence="14" type="primary">rcnA</name>
    <name evidence="14" type="ORF">JY500_13690</name>
</gene>
<keyword evidence="5" id="KW-1003">Cell membrane</keyword>
<evidence type="ECO:0000256" key="4">
    <source>
        <dbReference type="ARBA" id="ARBA00022448"/>
    </source>
</evidence>
<keyword evidence="6" id="KW-0533">Nickel</keyword>
<proteinExistence type="inferred from homology"/>
<keyword evidence="8 13" id="KW-1133">Transmembrane helix</keyword>
<dbReference type="Pfam" id="PF03824">
    <property type="entry name" value="NicO"/>
    <property type="match status" value="2"/>
</dbReference>
<organism evidence="14 15">
    <name type="scientific">Niveibacterium microcysteis</name>
    <dbReference type="NCBI Taxonomy" id="2811415"/>
    <lineage>
        <taxon>Bacteria</taxon>
        <taxon>Pseudomonadati</taxon>
        <taxon>Pseudomonadota</taxon>
        <taxon>Betaproteobacteria</taxon>
        <taxon>Rhodocyclales</taxon>
        <taxon>Rhodocyclaceae</taxon>
        <taxon>Niveibacterium</taxon>
    </lineage>
</organism>
<comment type="function">
    <text evidence="1">Efflux system for nickel and cobalt.</text>
</comment>
<dbReference type="EMBL" id="CP071060">
    <property type="protein sequence ID" value="QSI75544.1"/>
    <property type="molecule type" value="Genomic_DNA"/>
</dbReference>
<evidence type="ECO:0000256" key="11">
    <source>
        <dbReference type="ARBA" id="ARBA00023136"/>
    </source>
</evidence>
<accession>A0ABX7M4A4</accession>
<comment type="subcellular location">
    <subcellularLocation>
        <location evidence="2 13">Cell membrane</location>
        <topology evidence="2 13">Multi-pass membrane protein</topology>
    </subcellularLocation>
</comment>
<keyword evidence="9" id="KW-0406">Ion transport</keyword>
<feature type="transmembrane region" description="Helical" evidence="13">
    <location>
        <begin position="91"/>
        <end position="109"/>
    </location>
</feature>
<evidence type="ECO:0000256" key="9">
    <source>
        <dbReference type="ARBA" id="ARBA00023065"/>
    </source>
</evidence>
<evidence type="ECO:0000256" key="3">
    <source>
        <dbReference type="ARBA" id="ARBA00022426"/>
    </source>
</evidence>
<feature type="transmembrane region" description="Helical" evidence="13">
    <location>
        <begin position="300"/>
        <end position="327"/>
    </location>
</feature>
<dbReference type="NCBIfam" id="NF007454">
    <property type="entry name" value="PRK10019.1"/>
    <property type="match status" value="2"/>
</dbReference>
<comment type="similarity">
    <text evidence="13">Belongs to the NiCoT transporter (TC 2.A.52) family.</text>
</comment>
<keyword evidence="12" id="KW-0170">Cobalt</keyword>
<evidence type="ECO:0000256" key="10">
    <source>
        <dbReference type="ARBA" id="ARBA00023112"/>
    </source>
</evidence>